<dbReference type="GO" id="GO:0004519">
    <property type="term" value="F:endonuclease activity"/>
    <property type="evidence" value="ECO:0007669"/>
    <property type="project" value="UniProtKB-KW"/>
</dbReference>
<dbReference type="Pfam" id="PF02384">
    <property type="entry name" value="N6_Mtase"/>
    <property type="match status" value="1"/>
</dbReference>
<comment type="caution">
    <text evidence="6">The sequence shown here is derived from an EMBL/GenBank/DDBJ whole genome shotgun (WGS) entry which is preliminary data.</text>
</comment>
<dbReference type="RefSeq" id="WP_076325549.1">
    <property type="nucleotide sequence ID" value="NZ_MRTF01000011.1"/>
</dbReference>
<dbReference type="Gene3D" id="3.40.50.150">
    <property type="entry name" value="Vaccinia Virus protein VP39"/>
    <property type="match status" value="1"/>
</dbReference>
<dbReference type="Gene3D" id="3.90.220.20">
    <property type="entry name" value="DNA methylase specificity domains"/>
    <property type="match status" value="1"/>
</dbReference>
<evidence type="ECO:0000259" key="5">
    <source>
        <dbReference type="Pfam" id="PF02384"/>
    </source>
</evidence>
<name>A0A1R1AUQ5_PAELA</name>
<dbReference type="AlphaFoldDB" id="A0A1R1AUQ5"/>
<dbReference type="EMBL" id="MRTF01000011">
    <property type="protein sequence ID" value="OME89132.1"/>
    <property type="molecule type" value="Genomic_DNA"/>
</dbReference>
<evidence type="ECO:0000256" key="2">
    <source>
        <dbReference type="ARBA" id="ARBA00022747"/>
    </source>
</evidence>
<proteinExistence type="inferred from homology"/>
<dbReference type="InterPro" id="IPR044946">
    <property type="entry name" value="Restrct_endonuc_typeI_TRD_sf"/>
</dbReference>
<dbReference type="InterPro" id="IPR029063">
    <property type="entry name" value="SAM-dependent_MTases_sf"/>
</dbReference>
<keyword evidence="6" id="KW-0255">Endonuclease</keyword>
<accession>A0A1R1AUQ5</accession>
<sequence>MRNDKRINHIWNRYNALRGYTAQSELPGALFLLKKTKEEFVSNSKKPTEHKAYEAMLSIADSYGMKNPYPDSRTFFGAFMAMDDEDIDWEMALASVDPKEMFYIPKVLITEFEKHFNPNTNMVLIPEAEKFVPYLTELVNRHSDCEFFITTMSSVSKVLLDEMFKEHANVIVEQTSIYDYEFSARKFDLILAVPVFGVRERGEVNGDFICREYEMIAVENLLLHLNSSGVLVIVLPARITFAAGSVKDLRDFIQGMYKLEEIAELPTGIFASTAIKTYMFTITTGRTEDVMIKRYDADTSNIKKNGINELVLLDDTFVMLEELSEMGYWNVDHIFAMVDEDWQRYQNSNIKKEELGNIAEVFRGKAINKKDTNGSIGVVNISNLNDFDIDYEGLDHIDEEERKVANYLLKNGDLLLPARGTVIRIAVFQEQRYPCIASSNIIVIRPNEKLLLGTYLKVFLDSPMGNKVLAGKQQGTVVINISYKDLKSLEVPLLRVEEQKVIAEEYEQGRSRYVESIRLAENRWNEVMERLQNTILNVKQ</sequence>
<dbReference type="GO" id="GO:0003677">
    <property type="term" value="F:DNA binding"/>
    <property type="evidence" value="ECO:0007669"/>
    <property type="project" value="UniProtKB-KW"/>
</dbReference>
<keyword evidence="2" id="KW-0680">Restriction system</keyword>
<reference evidence="6 7" key="1">
    <citation type="submission" date="2016-11" db="EMBL/GenBank/DDBJ databases">
        <title>Paenibacillus species isolates.</title>
        <authorList>
            <person name="Beno S.M."/>
        </authorList>
    </citation>
    <scope>NUCLEOTIDE SEQUENCE [LARGE SCALE GENOMIC DNA]</scope>
    <source>
        <strain evidence="6 7">FSL F4-0100</strain>
    </source>
</reference>
<organism evidence="6 7">
    <name type="scientific">Paenibacillus lautus</name>
    <name type="common">Bacillus lautus</name>
    <dbReference type="NCBI Taxonomy" id="1401"/>
    <lineage>
        <taxon>Bacteria</taxon>
        <taxon>Bacillati</taxon>
        <taxon>Bacillota</taxon>
        <taxon>Bacilli</taxon>
        <taxon>Bacillales</taxon>
        <taxon>Paenibacillaceae</taxon>
        <taxon>Paenibacillus</taxon>
    </lineage>
</organism>
<keyword evidence="6" id="KW-0378">Hydrolase</keyword>
<dbReference type="GO" id="GO:0009307">
    <property type="term" value="P:DNA restriction-modification system"/>
    <property type="evidence" value="ECO:0007669"/>
    <property type="project" value="UniProtKB-KW"/>
</dbReference>
<gene>
    <name evidence="6" type="ORF">BK123_27570</name>
</gene>
<comment type="similarity">
    <text evidence="1">Belongs to the type-I restriction system S methylase family.</text>
</comment>
<evidence type="ECO:0000313" key="7">
    <source>
        <dbReference type="Proteomes" id="UP000187074"/>
    </source>
</evidence>
<evidence type="ECO:0000256" key="1">
    <source>
        <dbReference type="ARBA" id="ARBA00010923"/>
    </source>
</evidence>
<dbReference type="InterPro" id="IPR052021">
    <property type="entry name" value="Type-I_RS_S_subunit"/>
</dbReference>
<dbReference type="InterPro" id="IPR003356">
    <property type="entry name" value="DNA_methylase_A-5"/>
</dbReference>
<dbReference type="InterPro" id="IPR000055">
    <property type="entry name" value="Restrct_endonuc_typeI_TRD"/>
</dbReference>
<dbReference type="SUPFAM" id="SSF53335">
    <property type="entry name" value="S-adenosyl-L-methionine-dependent methyltransferases"/>
    <property type="match status" value="1"/>
</dbReference>
<dbReference type="GO" id="GO:0008170">
    <property type="term" value="F:N-methyltransferase activity"/>
    <property type="evidence" value="ECO:0007669"/>
    <property type="project" value="InterPro"/>
</dbReference>
<dbReference type="PANTHER" id="PTHR30408">
    <property type="entry name" value="TYPE-1 RESTRICTION ENZYME ECOKI SPECIFICITY PROTEIN"/>
    <property type="match status" value="1"/>
</dbReference>
<dbReference type="PANTHER" id="PTHR30408:SF12">
    <property type="entry name" value="TYPE I RESTRICTION ENZYME MJAVIII SPECIFICITY SUBUNIT"/>
    <property type="match status" value="1"/>
</dbReference>
<feature type="domain" description="Type I restriction modification DNA specificity" evidence="4">
    <location>
        <begin position="348"/>
        <end position="504"/>
    </location>
</feature>
<keyword evidence="3" id="KW-0238">DNA-binding</keyword>
<dbReference type="OrthoDB" id="9814572at2"/>
<dbReference type="Proteomes" id="UP000187074">
    <property type="component" value="Unassembled WGS sequence"/>
</dbReference>
<dbReference type="Pfam" id="PF01420">
    <property type="entry name" value="Methylase_S"/>
    <property type="match status" value="1"/>
</dbReference>
<dbReference type="STRING" id="1401.BK123_27570"/>
<evidence type="ECO:0000313" key="6">
    <source>
        <dbReference type="EMBL" id="OME89132.1"/>
    </source>
</evidence>
<evidence type="ECO:0000256" key="3">
    <source>
        <dbReference type="ARBA" id="ARBA00023125"/>
    </source>
</evidence>
<keyword evidence="6" id="KW-0540">Nuclease</keyword>
<evidence type="ECO:0000259" key="4">
    <source>
        <dbReference type="Pfam" id="PF01420"/>
    </source>
</evidence>
<protein>
    <submittedName>
        <fullName evidence="6">Restriction endonuclease subunit S</fullName>
    </submittedName>
</protein>
<dbReference type="SUPFAM" id="SSF116734">
    <property type="entry name" value="DNA methylase specificity domain"/>
    <property type="match status" value="1"/>
</dbReference>
<feature type="domain" description="DNA methylase adenine-specific" evidence="5">
    <location>
        <begin position="166"/>
        <end position="305"/>
    </location>
</feature>